<gene>
    <name evidence="2" type="ORF">PCL_09315</name>
</gene>
<sequence>MAVDPSAGGRFTELCVRRQHTHLVNRRRRRRRRHSPPAGVCMGQLKQAESCKFAEEKPRDGGQATTKDEEAQRAVGLEEGRGKADQGMRCFCVLLQQQRREESSDSPCLQYIFTSGSYPEGQSKAKPRQGMAVDPSAGGRFTELCVRRQHTPLVNRRRRRRRRRSPPAGVCMGPMFA</sequence>
<dbReference type="EMBL" id="LCWV01000004">
    <property type="protein sequence ID" value="PWI74039.1"/>
    <property type="molecule type" value="Genomic_DNA"/>
</dbReference>
<evidence type="ECO:0000313" key="3">
    <source>
        <dbReference type="Proteomes" id="UP000245956"/>
    </source>
</evidence>
<protein>
    <submittedName>
        <fullName evidence="2">Uncharacterized protein</fullName>
    </submittedName>
</protein>
<feature type="region of interest" description="Disordered" evidence="1">
    <location>
        <begin position="153"/>
        <end position="177"/>
    </location>
</feature>
<proteinExistence type="predicted"/>
<organism evidence="2 3">
    <name type="scientific">Purpureocillium lilacinum</name>
    <name type="common">Paecilomyces lilacinus</name>
    <dbReference type="NCBI Taxonomy" id="33203"/>
    <lineage>
        <taxon>Eukaryota</taxon>
        <taxon>Fungi</taxon>
        <taxon>Dikarya</taxon>
        <taxon>Ascomycota</taxon>
        <taxon>Pezizomycotina</taxon>
        <taxon>Sordariomycetes</taxon>
        <taxon>Hypocreomycetidae</taxon>
        <taxon>Hypocreales</taxon>
        <taxon>Ophiocordycipitaceae</taxon>
        <taxon>Purpureocillium</taxon>
    </lineage>
</organism>
<accession>A0A2U3EHP4</accession>
<dbReference type="Proteomes" id="UP000245956">
    <property type="component" value="Unassembled WGS sequence"/>
</dbReference>
<feature type="compositionally biased region" description="Basic residues" evidence="1">
    <location>
        <begin position="22"/>
        <end position="35"/>
    </location>
</feature>
<evidence type="ECO:0000256" key="1">
    <source>
        <dbReference type="SAM" id="MobiDB-lite"/>
    </source>
</evidence>
<name>A0A2U3EHP4_PURLI</name>
<evidence type="ECO:0000313" key="2">
    <source>
        <dbReference type="EMBL" id="PWI74039.1"/>
    </source>
</evidence>
<dbReference type="AlphaFoldDB" id="A0A2U3EHP4"/>
<feature type="region of interest" description="Disordered" evidence="1">
    <location>
        <begin position="54"/>
        <end position="82"/>
    </location>
</feature>
<reference evidence="2 3" key="1">
    <citation type="journal article" date="2016" name="Front. Microbiol.">
        <title>Genome and transcriptome sequences reveal the specific parasitism of the nematophagous Purpureocillium lilacinum 36-1.</title>
        <authorList>
            <person name="Xie J."/>
            <person name="Li S."/>
            <person name="Mo C."/>
            <person name="Xiao X."/>
            <person name="Peng D."/>
            <person name="Wang G."/>
            <person name="Xiao Y."/>
        </authorList>
    </citation>
    <scope>NUCLEOTIDE SEQUENCE [LARGE SCALE GENOMIC DNA]</scope>
    <source>
        <strain evidence="2 3">36-1</strain>
    </source>
</reference>
<feature type="region of interest" description="Disordered" evidence="1">
    <location>
        <begin position="22"/>
        <end position="41"/>
    </location>
</feature>
<comment type="caution">
    <text evidence="2">The sequence shown here is derived from an EMBL/GenBank/DDBJ whole genome shotgun (WGS) entry which is preliminary data.</text>
</comment>
<feature type="compositionally biased region" description="Basic residues" evidence="1">
    <location>
        <begin position="153"/>
        <end position="165"/>
    </location>
</feature>